<feature type="transmembrane region" description="Helical" evidence="7">
    <location>
        <begin position="386"/>
        <end position="404"/>
    </location>
</feature>
<feature type="domain" description="Major facilitator superfamily (MFS) profile" evidence="8">
    <location>
        <begin position="220"/>
        <end position="429"/>
    </location>
</feature>
<dbReference type="RefSeq" id="WP_343892446.1">
    <property type="nucleotide sequence ID" value="NZ_BAAAEH010000059.1"/>
</dbReference>
<feature type="transmembrane region" description="Helical" evidence="7">
    <location>
        <begin position="359"/>
        <end position="380"/>
    </location>
</feature>
<dbReference type="Gene3D" id="1.20.1250.20">
    <property type="entry name" value="MFS general substrate transporter like domains"/>
    <property type="match status" value="1"/>
</dbReference>
<dbReference type="Proteomes" id="UP001419910">
    <property type="component" value="Unassembled WGS sequence"/>
</dbReference>
<comment type="subcellular location">
    <subcellularLocation>
        <location evidence="1">Cell membrane</location>
        <topology evidence="1">Multi-pass membrane protein</topology>
    </subcellularLocation>
</comment>
<dbReference type="Pfam" id="PF05977">
    <property type="entry name" value="MFS_3"/>
    <property type="match status" value="1"/>
</dbReference>
<dbReference type="CDD" id="cd06173">
    <property type="entry name" value="MFS_MefA_like"/>
    <property type="match status" value="1"/>
</dbReference>
<evidence type="ECO:0000256" key="4">
    <source>
        <dbReference type="ARBA" id="ARBA00022692"/>
    </source>
</evidence>
<evidence type="ECO:0000256" key="6">
    <source>
        <dbReference type="ARBA" id="ARBA00023136"/>
    </source>
</evidence>
<evidence type="ECO:0000256" key="7">
    <source>
        <dbReference type="SAM" id="Phobius"/>
    </source>
</evidence>
<dbReference type="PANTHER" id="PTHR23513:SF11">
    <property type="entry name" value="STAPHYLOFERRIN A TRANSPORTER"/>
    <property type="match status" value="1"/>
</dbReference>
<keyword evidence="5 7" id="KW-1133">Transmembrane helix</keyword>
<dbReference type="PROSITE" id="PS50850">
    <property type="entry name" value="MFS"/>
    <property type="match status" value="1"/>
</dbReference>
<sequence>MAITASPPPQQRHGGNFRSLRHPNFRRWYVGSMVSNIGTWMQFAAQDWLVLTELTHHDARAVGIVMALQYGPQFALLPWTGTAADHLDRRTLLMLTQGIMGLLSLVLGVLVISGTVRLWELYCLALLLGCTAAFDAPARQTFVGDLVGEDDLANAVALNSTSNNAGRMIGPALAGVCIGVFGTGWAFAANGISFGAVLVSLAGLKRDQLRNRVRQGRKRGALFDGFRYVGSRSDLRAIALMLFLFGTFGLNFPIYVSTMAVSVFHADAMHYGILSSAVAIGTLAGAFLATGQGRPRLAILTRGTALFAAASAFAALAPSYWIFAGTLGVMGFAAVTIANRSNTLMQLSSDPAMRGRVMAIRLAILLGGTPVGAPFVGWIAQDFGPRWALGVSALAGLVAMLIGLRHQRRSMPQAIPALNLDEDGDASQG</sequence>
<evidence type="ECO:0000256" key="1">
    <source>
        <dbReference type="ARBA" id="ARBA00004651"/>
    </source>
</evidence>
<dbReference type="InterPro" id="IPR036259">
    <property type="entry name" value="MFS_trans_sf"/>
</dbReference>
<gene>
    <name evidence="9" type="ORF">ABC974_16810</name>
</gene>
<feature type="transmembrane region" description="Helical" evidence="7">
    <location>
        <begin position="320"/>
        <end position="338"/>
    </location>
</feature>
<accession>A0ABU9Y669</accession>
<evidence type="ECO:0000313" key="10">
    <source>
        <dbReference type="Proteomes" id="UP001419910"/>
    </source>
</evidence>
<reference evidence="9 10" key="1">
    <citation type="submission" date="2024-05" db="EMBL/GenBank/DDBJ databases">
        <authorList>
            <person name="Liu Q."/>
            <person name="Xin Y.-H."/>
        </authorList>
    </citation>
    <scope>NUCLEOTIDE SEQUENCE [LARGE SCALE GENOMIC DNA]</scope>
    <source>
        <strain evidence="9 10">CGMCC 1.10181</strain>
    </source>
</reference>
<keyword evidence="6 7" id="KW-0472">Membrane</keyword>
<evidence type="ECO:0000313" key="9">
    <source>
        <dbReference type="EMBL" id="MEN2791298.1"/>
    </source>
</evidence>
<keyword evidence="3" id="KW-1003">Cell membrane</keyword>
<dbReference type="PANTHER" id="PTHR23513">
    <property type="entry name" value="INTEGRAL MEMBRANE EFFLUX PROTEIN-RELATED"/>
    <property type="match status" value="1"/>
</dbReference>
<dbReference type="SUPFAM" id="SSF103473">
    <property type="entry name" value="MFS general substrate transporter"/>
    <property type="match status" value="1"/>
</dbReference>
<proteinExistence type="predicted"/>
<evidence type="ECO:0000256" key="3">
    <source>
        <dbReference type="ARBA" id="ARBA00022475"/>
    </source>
</evidence>
<keyword evidence="10" id="KW-1185">Reference proteome</keyword>
<evidence type="ECO:0000259" key="8">
    <source>
        <dbReference type="PROSITE" id="PS50850"/>
    </source>
</evidence>
<feature type="transmembrane region" description="Helical" evidence="7">
    <location>
        <begin position="99"/>
        <end position="119"/>
    </location>
</feature>
<dbReference type="InterPro" id="IPR020846">
    <property type="entry name" value="MFS_dom"/>
</dbReference>
<name>A0ABU9Y669_9SPHN</name>
<feature type="transmembrane region" description="Helical" evidence="7">
    <location>
        <begin position="237"/>
        <end position="256"/>
    </location>
</feature>
<protein>
    <submittedName>
        <fullName evidence="9">MFS transporter</fullName>
    </submittedName>
</protein>
<comment type="caution">
    <text evidence="9">The sequence shown here is derived from an EMBL/GenBank/DDBJ whole genome shotgun (WGS) entry which is preliminary data.</text>
</comment>
<feature type="transmembrane region" description="Helical" evidence="7">
    <location>
        <begin position="297"/>
        <end position="314"/>
    </location>
</feature>
<dbReference type="EMBL" id="JBDIME010000016">
    <property type="protein sequence ID" value="MEN2791298.1"/>
    <property type="molecule type" value="Genomic_DNA"/>
</dbReference>
<keyword evidence="2" id="KW-0813">Transport</keyword>
<evidence type="ECO:0000256" key="2">
    <source>
        <dbReference type="ARBA" id="ARBA00022448"/>
    </source>
</evidence>
<keyword evidence="4 7" id="KW-0812">Transmembrane</keyword>
<feature type="transmembrane region" description="Helical" evidence="7">
    <location>
        <begin position="172"/>
        <end position="204"/>
    </location>
</feature>
<dbReference type="InterPro" id="IPR010290">
    <property type="entry name" value="TM_effector"/>
</dbReference>
<organism evidence="9 10">
    <name type="scientific">Sphingomonas oligophenolica</name>
    <dbReference type="NCBI Taxonomy" id="301154"/>
    <lineage>
        <taxon>Bacteria</taxon>
        <taxon>Pseudomonadati</taxon>
        <taxon>Pseudomonadota</taxon>
        <taxon>Alphaproteobacteria</taxon>
        <taxon>Sphingomonadales</taxon>
        <taxon>Sphingomonadaceae</taxon>
        <taxon>Sphingomonas</taxon>
    </lineage>
</organism>
<evidence type="ECO:0000256" key="5">
    <source>
        <dbReference type="ARBA" id="ARBA00022989"/>
    </source>
</evidence>
<feature type="transmembrane region" description="Helical" evidence="7">
    <location>
        <begin position="268"/>
        <end position="290"/>
    </location>
</feature>